<name>A0A538U258_UNCEI</name>
<proteinExistence type="predicted"/>
<reference evidence="2 3" key="1">
    <citation type="journal article" date="2019" name="Nat. Microbiol.">
        <title>Mediterranean grassland soil C-N compound turnover is dependent on rainfall and depth, and is mediated by genomically divergent microorganisms.</title>
        <authorList>
            <person name="Diamond S."/>
            <person name="Andeer P.F."/>
            <person name="Li Z."/>
            <person name="Crits-Christoph A."/>
            <person name="Burstein D."/>
            <person name="Anantharaman K."/>
            <person name="Lane K.R."/>
            <person name="Thomas B.C."/>
            <person name="Pan C."/>
            <person name="Northen T.R."/>
            <person name="Banfield J.F."/>
        </authorList>
    </citation>
    <scope>NUCLEOTIDE SEQUENCE [LARGE SCALE GENOMIC DNA]</scope>
    <source>
        <strain evidence="2">WS_11</strain>
    </source>
</reference>
<accession>A0A538U258</accession>
<evidence type="ECO:0000313" key="3">
    <source>
        <dbReference type="Proteomes" id="UP000319771"/>
    </source>
</evidence>
<dbReference type="Proteomes" id="UP000319771">
    <property type="component" value="Unassembled WGS sequence"/>
</dbReference>
<sequence>MWWTGYQDQPYSMGVIDHDRSPEGRVRMTLFRLAPAAYAWDILQFPYQGGELAGSGEAAWVDINGDERPELVAWLRASNDTLFDACKSCPFIIHEQTYTESRDGLQLHDMRVLPSPYATFTLFVRLLGEGNRAAAVRLLRDPARVTEAVTAAWGDRRRAKAWLLEYGEEERWPRWLEFLHHGVKGDQRYVVHFELKEGRWIISDWVTPHHTGGPAARDSVTAAPKRAGTPAGRSPAPKPATPRGKP</sequence>
<gene>
    <name evidence="2" type="ORF">E6K81_13705</name>
</gene>
<protein>
    <submittedName>
        <fullName evidence="2">Uncharacterized protein</fullName>
    </submittedName>
</protein>
<feature type="region of interest" description="Disordered" evidence="1">
    <location>
        <begin position="211"/>
        <end position="246"/>
    </location>
</feature>
<comment type="caution">
    <text evidence="2">The sequence shown here is derived from an EMBL/GenBank/DDBJ whole genome shotgun (WGS) entry which is preliminary data.</text>
</comment>
<dbReference type="AlphaFoldDB" id="A0A538U258"/>
<dbReference type="EMBL" id="VBPB01000261">
    <property type="protein sequence ID" value="TMQ69986.1"/>
    <property type="molecule type" value="Genomic_DNA"/>
</dbReference>
<organism evidence="2 3">
    <name type="scientific">Eiseniibacteriota bacterium</name>
    <dbReference type="NCBI Taxonomy" id="2212470"/>
    <lineage>
        <taxon>Bacteria</taxon>
        <taxon>Candidatus Eiseniibacteriota</taxon>
    </lineage>
</organism>
<evidence type="ECO:0000313" key="2">
    <source>
        <dbReference type="EMBL" id="TMQ69986.1"/>
    </source>
</evidence>
<evidence type="ECO:0000256" key="1">
    <source>
        <dbReference type="SAM" id="MobiDB-lite"/>
    </source>
</evidence>